<keyword evidence="3" id="KW-1185">Reference proteome</keyword>
<reference evidence="2 3" key="1">
    <citation type="journal article" date="2024" name="Nat. Commun.">
        <title>Phylogenomics reveals the evolutionary origins of lichenization in chlorophyte algae.</title>
        <authorList>
            <person name="Puginier C."/>
            <person name="Libourel C."/>
            <person name="Otte J."/>
            <person name="Skaloud P."/>
            <person name="Haon M."/>
            <person name="Grisel S."/>
            <person name="Petersen M."/>
            <person name="Berrin J.G."/>
            <person name="Delaux P.M."/>
            <person name="Dal Grande F."/>
            <person name="Keller J."/>
        </authorList>
    </citation>
    <scope>NUCLEOTIDE SEQUENCE [LARGE SCALE GENOMIC DNA]</scope>
    <source>
        <strain evidence="2 3">SAG 2523</strain>
    </source>
</reference>
<evidence type="ECO:0000256" key="1">
    <source>
        <dbReference type="SAM" id="MobiDB-lite"/>
    </source>
</evidence>
<proteinExistence type="predicted"/>
<accession>A0AAW1STZ5</accession>
<gene>
    <name evidence="2" type="ORF">WJX84_008996</name>
</gene>
<dbReference type="AlphaFoldDB" id="A0AAW1STZ5"/>
<comment type="caution">
    <text evidence="2">The sequence shown here is derived from an EMBL/GenBank/DDBJ whole genome shotgun (WGS) entry which is preliminary data.</text>
</comment>
<dbReference type="PANTHER" id="PTHR37262">
    <property type="entry name" value="PROTEIN PEP-RELATED DEVELOPMENT ARRESTED 1, CHLOROPLASTIC"/>
    <property type="match status" value="1"/>
</dbReference>
<dbReference type="GO" id="GO:0006355">
    <property type="term" value="P:regulation of DNA-templated transcription"/>
    <property type="evidence" value="ECO:0007669"/>
    <property type="project" value="InterPro"/>
</dbReference>
<sequence length="348" mass="38280">MSEDGTGRYQTASSGWPLNASSRDLPPIQQLPLQDPKMMREVNKAAAMIDMMMDEIGQKLVIDGAVEAFLGRDPGEALKQEVVDSIVRDHLEELGEVFLYVLDAFSAAASEKGDPETAGLMGRIKAAVLQQISARLPIEMQVLNAVLLCKSSGDRVEVVRKAAEGKEAGLPKCEPHRLQLAVSQLLDDMEEKEAIPDRKLLARLCLVREELQNELLNQAFGQGQGAKAAQELEENMRLLNQLLPTYVAAFVKDLISVGSSERRSSLIKAAFVEDPSMDSRAKVETDPRAWVRPGRFLACVQLTQQELQRRSDKSGTPPPASVMERLEAIRRESLLTLQDIAGEHDANG</sequence>
<evidence type="ECO:0000313" key="3">
    <source>
        <dbReference type="Proteomes" id="UP001485043"/>
    </source>
</evidence>
<dbReference type="Proteomes" id="UP001485043">
    <property type="component" value="Unassembled WGS sequence"/>
</dbReference>
<dbReference type="EMBL" id="JALJOV010000997">
    <property type="protein sequence ID" value="KAK9856822.1"/>
    <property type="molecule type" value="Genomic_DNA"/>
</dbReference>
<name>A0AAW1STZ5_9CHLO</name>
<organism evidence="2 3">
    <name type="scientific">Apatococcus fuscideae</name>
    <dbReference type="NCBI Taxonomy" id="2026836"/>
    <lineage>
        <taxon>Eukaryota</taxon>
        <taxon>Viridiplantae</taxon>
        <taxon>Chlorophyta</taxon>
        <taxon>core chlorophytes</taxon>
        <taxon>Trebouxiophyceae</taxon>
        <taxon>Chlorellales</taxon>
        <taxon>Chlorellaceae</taxon>
        <taxon>Apatococcus</taxon>
    </lineage>
</organism>
<dbReference type="InterPro" id="IPR038961">
    <property type="entry name" value="PRDA1"/>
</dbReference>
<dbReference type="PANTHER" id="PTHR37262:SF1">
    <property type="entry name" value="PROTEIN PEP-RELATED DEVELOPMENT ARRESTED 1, CHLOROPLASTIC"/>
    <property type="match status" value="1"/>
</dbReference>
<evidence type="ECO:0000313" key="2">
    <source>
        <dbReference type="EMBL" id="KAK9856822.1"/>
    </source>
</evidence>
<dbReference type="GO" id="GO:0042644">
    <property type="term" value="C:chloroplast nucleoid"/>
    <property type="evidence" value="ECO:0007669"/>
    <property type="project" value="InterPro"/>
</dbReference>
<feature type="compositionally biased region" description="Polar residues" evidence="1">
    <location>
        <begin position="8"/>
        <end position="22"/>
    </location>
</feature>
<feature type="region of interest" description="Disordered" evidence="1">
    <location>
        <begin position="1"/>
        <end position="30"/>
    </location>
</feature>
<protein>
    <submittedName>
        <fullName evidence="2">Uncharacterized protein</fullName>
    </submittedName>
</protein>